<evidence type="ECO:0000256" key="1">
    <source>
        <dbReference type="SAM" id="MobiDB-lite"/>
    </source>
</evidence>
<dbReference type="PANTHER" id="PTHR31170:SF25">
    <property type="entry name" value="BNAA09G04570D PROTEIN"/>
    <property type="match status" value="1"/>
</dbReference>
<protein>
    <submittedName>
        <fullName evidence="3">Uncharacterized protein</fullName>
    </submittedName>
</protein>
<reference evidence="3" key="1">
    <citation type="submission" date="2020-06" db="EMBL/GenBank/DDBJ databases">
        <authorList>
            <person name="Li T."/>
            <person name="Hu X."/>
            <person name="Zhang T."/>
            <person name="Song X."/>
            <person name="Zhang H."/>
            <person name="Dai N."/>
            <person name="Sheng W."/>
            <person name="Hou X."/>
            <person name="Wei L."/>
        </authorList>
    </citation>
    <scope>NUCLEOTIDE SEQUENCE</scope>
    <source>
        <strain evidence="3">G02</strain>
        <tissue evidence="3">Leaf</tissue>
    </source>
</reference>
<sequence>MEPDNRLSTSEDSITTQGSHHVHVVDNEETEEESSPLEVSIPIQSAAETTSMGRRKIHKVPSLLRVNKEHLYTPVAVSLGPYHHGRSQFPQVEDFKVEMLDSFVAANAPKDKGFFYSKIFERVDEIRGHYEEGSTDELNDEAFAEMILLDTCFIIYFMKCRVEKIIERLYVFRQRIGWLAYRFVLMDLFKLENQIPLWVISLLYALIFHDEDDGEALVCNYLSNFLKIEYNYAVQQMIRGDENEPPLHLLEAKQRVLFGHPPNMESDPGCLADILKLMKGRQRRKRPNESVFKQLSHPFRSVTDLKAKGIRFSASSNCLLNARFHSYCFYGLLQLPVLFVHDSTRVFFSNAIAFEMSPETKSDLTLTSYVNFMKSLIENPKDVKELRENGILFSRLGSDEEVVQVFKEIDTYGLSSGNVFQDVKMRIEEHCNSKAKTWTAELIHTYFRTPWTAVALFAAVFLLCLTFLQTFYTIRPAN</sequence>
<dbReference type="InterPro" id="IPR004158">
    <property type="entry name" value="DUF247_pln"/>
</dbReference>
<feature type="transmembrane region" description="Helical" evidence="2">
    <location>
        <begin position="451"/>
        <end position="474"/>
    </location>
</feature>
<keyword evidence="2" id="KW-0812">Transmembrane</keyword>
<dbReference type="EMBL" id="JACGWJ010000025">
    <property type="protein sequence ID" value="KAL0316772.1"/>
    <property type="molecule type" value="Genomic_DNA"/>
</dbReference>
<evidence type="ECO:0000256" key="2">
    <source>
        <dbReference type="SAM" id="Phobius"/>
    </source>
</evidence>
<proteinExistence type="predicted"/>
<comment type="caution">
    <text evidence="3">The sequence shown here is derived from an EMBL/GenBank/DDBJ whole genome shotgun (WGS) entry which is preliminary data.</text>
</comment>
<organism evidence="3">
    <name type="scientific">Sesamum radiatum</name>
    <name type="common">Black benniseed</name>
    <dbReference type="NCBI Taxonomy" id="300843"/>
    <lineage>
        <taxon>Eukaryota</taxon>
        <taxon>Viridiplantae</taxon>
        <taxon>Streptophyta</taxon>
        <taxon>Embryophyta</taxon>
        <taxon>Tracheophyta</taxon>
        <taxon>Spermatophyta</taxon>
        <taxon>Magnoliopsida</taxon>
        <taxon>eudicotyledons</taxon>
        <taxon>Gunneridae</taxon>
        <taxon>Pentapetalae</taxon>
        <taxon>asterids</taxon>
        <taxon>lamiids</taxon>
        <taxon>Lamiales</taxon>
        <taxon>Pedaliaceae</taxon>
        <taxon>Sesamum</taxon>
    </lineage>
</organism>
<dbReference type="Pfam" id="PF03140">
    <property type="entry name" value="DUF247"/>
    <property type="match status" value="1"/>
</dbReference>
<keyword evidence="2" id="KW-1133">Transmembrane helix</keyword>
<name>A0AAW2LBQ0_SESRA</name>
<dbReference type="PANTHER" id="PTHR31170">
    <property type="entry name" value="BNAC04G53230D PROTEIN"/>
    <property type="match status" value="1"/>
</dbReference>
<evidence type="ECO:0000313" key="3">
    <source>
        <dbReference type="EMBL" id="KAL0316772.1"/>
    </source>
</evidence>
<reference evidence="3" key="2">
    <citation type="journal article" date="2024" name="Plant">
        <title>Genomic evolution and insights into agronomic trait innovations of Sesamum species.</title>
        <authorList>
            <person name="Miao H."/>
            <person name="Wang L."/>
            <person name="Qu L."/>
            <person name="Liu H."/>
            <person name="Sun Y."/>
            <person name="Le M."/>
            <person name="Wang Q."/>
            <person name="Wei S."/>
            <person name="Zheng Y."/>
            <person name="Lin W."/>
            <person name="Duan Y."/>
            <person name="Cao H."/>
            <person name="Xiong S."/>
            <person name="Wang X."/>
            <person name="Wei L."/>
            <person name="Li C."/>
            <person name="Ma Q."/>
            <person name="Ju M."/>
            <person name="Zhao R."/>
            <person name="Li G."/>
            <person name="Mu C."/>
            <person name="Tian Q."/>
            <person name="Mei H."/>
            <person name="Zhang T."/>
            <person name="Gao T."/>
            <person name="Zhang H."/>
        </authorList>
    </citation>
    <scope>NUCLEOTIDE SEQUENCE</scope>
    <source>
        <strain evidence="3">G02</strain>
    </source>
</reference>
<feature type="region of interest" description="Disordered" evidence="1">
    <location>
        <begin position="1"/>
        <end position="39"/>
    </location>
</feature>
<gene>
    <name evidence="3" type="ORF">Sradi_5555400</name>
</gene>
<accession>A0AAW2LBQ0</accession>
<dbReference type="AlphaFoldDB" id="A0AAW2LBQ0"/>
<keyword evidence="2" id="KW-0472">Membrane</keyword>
<feature type="compositionally biased region" description="Polar residues" evidence="1">
    <location>
        <begin position="1"/>
        <end position="19"/>
    </location>
</feature>